<evidence type="ECO:0000313" key="1">
    <source>
        <dbReference type="EMBL" id="QHU33527.1"/>
    </source>
</evidence>
<sequence length="177" mass="20377">MLSIVSPVSTPYDRSMYDLCFATTVYDCAAYHASHAGKAWEYKMKLLFNAQVNECTRMYTNHVKYNKPLNIVPFYKLLLLMGGETAVHRACRLRETLFQYQIDYVDFFNISGGDEIHAVVIGNKPIHELVIYFSCCPRVNVDAKYMKHLDQMPVDDVYNQIRNGFNEIVNLVTSVVV</sequence>
<dbReference type="AlphaFoldDB" id="A0A6C0LSF7"/>
<reference evidence="1" key="1">
    <citation type="journal article" date="2020" name="Nature">
        <title>Giant virus diversity and host interactions through global metagenomics.</title>
        <authorList>
            <person name="Schulz F."/>
            <person name="Roux S."/>
            <person name="Paez-Espino D."/>
            <person name="Jungbluth S."/>
            <person name="Walsh D.A."/>
            <person name="Denef V.J."/>
            <person name="McMahon K.D."/>
            <person name="Konstantinidis K.T."/>
            <person name="Eloe-Fadrosh E.A."/>
            <person name="Kyrpides N.C."/>
            <person name="Woyke T."/>
        </authorList>
    </citation>
    <scope>NUCLEOTIDE SEQUENCE</scope>
    <source>
        <strain evidence="1">GVMAG-S-1016704-121</strain>
    </source>
</reference>
<organism evidence="1">
    <name type="scientific">viral metagenome</name>
    <dbReference type="NCBI Taxonomy" id="1070528"/>
    <lineage>
        <taxon>unclassified sequences</taxon>
        <taxon>metagenomes</taxon>
        <taxon>organismal metagenomes</taxon>
    </lineage>
</organism>
<protein>
    <submittedName>
        <fullName evidence="1">Uncharacterized protein</fullName>
    </submittedName>
</protein>
<dbReference type="EMBL" id="MN740558">
    <property type="protein sequence ID" value="QHU33527.1"/>
    <property type="molecule type" value="Genomic_DNA"/>
</dbReference>
<proteinExistence type="predicted"/>
<accession>A0A6C0LSF7</accession>
<name>A0A6C0LSF7_9ZZZZ</name>